<sequence length="86" mass="9352">MTHKEKWLAFAPAGLLTIGLGTCLVQWAADKKRRHESTTEWVSAGTAALLVLNAGISLFGRGVVEKVKHDISNHLDVPDYGNIGRL</sequence>
<reference evidence="2 3" key="1">
    <citation type="submission" date="2017-06" db="EMBL/GenBank/DDBJ databases">
        <title>Hymenobacter amundsenii sp. nov. isolated from regoliths in Antarctica.</title>
        <authorList>
            <person name="Sedlacek I."/>
            <person name="Kralova S."/>
            <person name="Pantucek R."/>
            <person name="Svec P."/>
            <person name="Holochova P."/>
            <person name="Stankova E."/>
            <person name="Vrbovska V."/>
            <person name="Busse H.-J."/>
        </authorList>
    </citation>
    <scope>NUCLEOTIDE SEQUENCE [LARGE SCALE GENOMIC DNA]</scope>
    <source>
        <strain evidence="2 3">CCM 8682</strain>
    </source>
</reference>
<feature type="transmembrane region" description="Helical" evidence="1">
    <location>
        <begin position="41"/>
        <end position="59"/>
    </location>
</feature>
<accession>A0A246FG00</accession>
<evidence type="ECO:0000313" key="3">
    <source>
        <dbReference type="Proteomes" id="UP000197277"/>
    </source>
</evidence>
<feature type="transmembrane region" description="Helical" evidence="1">
    <location>
        <begin position="7"/>
        <end position="29"/>
    </location>
</feature>
<keyword evidence="1" id="KW-0472">Membrane</keyword>
<keyword evidence="1" id="KW-0812">Transmembrane</keyword>
<protein>
    <submittedName>
        <fullName evidence="2">Uncharacterized protein</fullName>
    </submittedName>
</protein>
<proteinExistence type="predicted"/>
<comment type="caution">
    <text evidence="2">The sequence shown here is derived from an EMBL/GenBank/DDBJ whole genome shotgun (WGS) entry which is preliminary data.</text>
</comment>
<keyword evidence="3" id="KW-1185">Reference proteome</keyword>
<name>A0A246FG00_9BACT</name>
<dbReference type="Proteomes" id="UP000197277">
    <property type="component" value="Unassembled WGS sequence"/>
</dbReference>
<evidence type="ECO:0000256" key="1">
    <source>
        <dbReference type="SAM" id="Phobius"/>
    </source>
</evidence>
<keyword evidence="1" id="KW-1133">Transmembrane helix</keyword>
<dbReference type="EMBL" id="NIRR01000067">
    <property type="protein sequence ID" value="OWP61434.1"/>
    <property type="molecule type" value="Genomic_DNA"/>
</dbReference>
<dbReference type="OrthoDB" id="1453686at2"/>
<dbReference type="RefSeq" id="WP_088466126.1">
    <property type="nucleotide sequence ID" value="NZ_NIRR01000067.1"/>
</dbReference>
<evidence type="ECO:0000313" key="2">
    <source>
        <dbReference type="EMBL" id="OWP61434.1"/>
    </source>
</evidence>
<organism evidence="2 3">
    <name type="scientific">Hymenobacter amundsenii</name>
    <dbReference type="NCBI Taxonomy" id="2006685"/>
    <lineage>
        <taxon>Bacteria</taxon>
        <taxon>Pseudomonadati</taxon>
        <taxon>Bacteroidota</taxon>
        <taxon>Cytophagia</taxon>
        <taxon>Cytophagales</taxon>
        <taxon>Hymenobacteraceae</taxon>
        <taxon>Hymenobacter</taxon>
    </lineage>
</organism>
<dbReference type="AlphaFoldDB" id="A0A246FG00"/>
<gene>
    <name evidence="2" type="ORF">CDA63_19475</name>
</gene>